<evidence type="ECO:0000256" key="1">
    <source>
        <dbReference type="ARBA" id="ARBA00008007"/>
    </source>
</evidence>
<dbReference type="InterPro" id="IPR000836">
    <property type="entry name" value="PRTase_dom"/>
</dbReference>
<dbReference type="EMBL" id="CP008884">
    <property type="protein sequence ID" value="AIF46228.1"/>
    <property type="molecule type" value="Genomic_DNA"/>
</dbReference>
<evidence type="ECO:0000313" key="3">
    <source>
        <dbReference type="EMBL" id="AIF46228.1"/>
    </source>
</evidence>
<organism evidence="3 4">
    <name type="scientific">Dyella japonica A8</name>
    <dbReference type="NCBI Taxonomy" id="1217721"/>
    <lineage>
        <taxon>Bacteria</taxon>
        <taxon>Pseudomonadati</taxon>
        <taxon>Pseudomonadota</taxon>
        <taxon>Gammaproteobacteria</taxon>
        <taxon>Lysobacterales</taxon>
        <taxon>Rhodanobacteraceae</taxon>
        <taxon>Dyella</taxon>
    </lineage>
</organism>
<dbReference type="InterPro" id="IPR029057">
    <property type="entry name" value="PRTase-like"/>
</dbReference>
<dbReference type="RefSeq" id="WP_019465740.1">
    <property type="nucleotide sequence ID" value="NZ_ALOY01000162.1"/>
</dbReference>
<dbReference type="InterPro" id="IPR051910">
    <property type="entry name" value="ComF/GntX_DNA_util-trans"/>
</dbReference>
<evidence type="ECO:0000313" key="4">
    <source>
        <dbReference type="Proteomes" id="UP000027987"/>
    </source>
</evidence>
<dbReference type="KEGG" id="dja:HY57_02645"/>
<name>A0A075K1V7_9GAMM</name>
<dbReference type="OrthoDB" id="9793412at2"/>
<proteinExistence type="inferred from homology"/>
<dbReference type="AlphaFoldDB" id="A0A075K1V7"/>
<dbReference type="PANTHER" id="PTHR47505">
    <property type="entry name" value="DNA UTILIZATION PROTEIN YHGH"/>
    <property type="match status" value="1"/>
</dbReference>
<gene>
    <name evidence="3" type="ORF">HY57_02645</name>
</gene>
<dbReference type="STRING" id="1217721.HY57_02645"/>
<protein>
    <submittedName>
        <fullName evidence="3">Competence protein ComF</fullName>
    </submittedName>
</protein>
<dbReference type="HOGENOM" id="CLU_054549_0_0_6"/>
<evidence type="ECO:0000259" key="2">
    <source>
        <dbReference type="Pfam" id="PF18912"/>
    </source>
</evidence>
<dbReference type="Gene3D" id="3.40.50.2020">
    <property type="match status" value="1"/>
</dbReference>
<dbReference type="InterPro" id="IPR044005">
    <property type="entry name" value="DZR_2"/>
</dbReference>
<sequence length="240" mass="26424">MDAPSIGRTLAGALQRFVLPHRCLLCGAAGDDGLDLCRDCARELPRNRLCCGRCALPLPEPAALCGQCQRRPPPWDAAWVPFRYAWPLDRLESRFKFSANLAAGRVLTTLWLRESMPDALPAWILPVPLHTGRLRERGYNQALELSRPLAKRLGCTLRLDGLVRLRATAAQTELGAVQRRRNVKGSFAAREGIAWPAHVALLDDVMTTGATLAECARVLKRAGVHRVDVWALARAPATRA</sequence>
<comment type="similarity">
    <text evidence="1">Belongs to the ComF/GntX family.</text>
</comment>
<dbReference type="Pfam" id="PF18912">
    <property type="entry name" value="DZR_2"/>
    <property type="match status" value="1"/>
</dbReference>
<keyword evidence="4" id="KW-1185">Reference proteome</keyword>
<accession>A0A075K1V7</accession>
<reference evidence="3 4" key="1">
    <citation type="submission" date="2014-07" db="EMBL/GenBank/DDBJ databases">
        <title>Complete Genome Sequence of Dyella japonica Strain A8 Isolated from Malaysian Tropical Soil.</title>
        <authorList>
            <person name="Hui R.K.H."/>
            <person name="Chen J.-W."/>
            <person name="Chan K.-G."/>
            <person name="Leung F.C.C."/>
        </authorList>
    </citation>
    <scope>NUCLEOTIDE SEQUENCE [LARGE SCALE GENOMIC DNA]</scope>
    <source>
        <strain evidence="3 4">A8</strain>
    </source>
</reference>
<dbReference type="PANTHER" id="PTHR47505:SF1">
    <property type="entry name" value="DNA UTILIZATION PROTEIN YHGH"/>
    <property type="match status" value="1"/>
</dbReference>
<dbReference type="CDD" id="cd06223">
    <property type="entry name" value="PRTases_typeI"/>
    <property type="match status" value="1"/>
</dbReference>
<dbReference type="PATRIC" id="fig|1217721.7.peg.565"/>
<feature type="domain" description="Double zinc ribbon" evidence="2">
    <location>
        <begin position="16"/>
        <end position="69"/>
    </location>
</feature>
<dbReference type="Proteomes" id="UP000027987">
    <property type="component" value="Chromosome"/>
</dbReference>
<dbReference type="SUPFAM" id="SSF53271">
    <property type="entry name" value="PRTase-like"/>
    <property type="match status" value="1"/>
</dbReference>